<comment type="caution">
    <text evidence="4">The sequence shown here is derived from an EMBL/GenBank/DDBJ whole genome shotgun (WGS) entry which is preliminary data.</text>
</comment>
<keyword evidence="1" id="KW-0862">Zinc</keyword>
<proteinExistence type="predicted"/>
<evidence type="ECO:0000259" key="3">
    <source>
        <dbReference type="PROSITE" id="PS50966"/>
    </source>
</evidence>
<feature type="region of interest" description="Disordered" evidence="2">
    <location>
        <begin position="1"/>
        <end position="64"/>
    </location>
</feature>
<evidence type="ECO:0000256" key="1">
    <source>
        <dbReference type="PROSITE-ProRule" id="PRU00325"/>
    </source>
</evidence>
<sequence length="330" mass="37577">MTDRHSPERPDPRERDDRRDRHDPRDRHDANDRHDVGDRHDRVGWHGSRPPSRTPSRPIRVEGGLTLRSKRGDVAQTWWSRRFVEVLESFGMGGRLSRGRAYARTGQVMSLSLSTSLVVALVTGTRPEPYRARIGVRKFSDDDWRRIEHALADRAIFAAKLLAGEMPPEIEDVFADLGLTLFPSTMRELSMDCTCPDWEVPCKHLAATCYLLAESFDTDPFEILAWRGRSREDLLDRLRELRAPIPAEAGVKAEEPRRAAAAPPKDSPDSFHAFWTRPRAPEVVPDVAEPTTRRPDTLLDQLEPLVVDGRPVTDDLRPLYRVITKPPQPQ</sequence>
<evidence type="ECO:0000313" key="5">
    <source>
        <dbReference type="Proteomes" id="UP001597168"/>
    </source>
</evidence>
<protein>
    <submittedName>
        <fullName evidence="4">SWIM zinc finger family protein</fullName>
    </submittedName>
</protein>
<gene>
    <name evidence="4" type="ORF">ACFQ3T_09820</name>
</gene>
<dbReference type="Pfam" id="PF04434">
    <property type="entry name" value="SWIM"/>
    <property type="match status" value="1"/>
</dbReference>
<evidence type="ECO:0000256" key="2">
    <source>
        <dbReference type="SAM" id="MobiDB-lite"/>
    </source>
</evidence>
<keyword evidence="1" id="KW-0863">Zinc-finger</keyword>
<feature type="domain" description="SWIM-type" evidence="3">
    <location>
        <begin position="182"/>
        <end position="213"/>
    </location>
</feature>
<evidence type="ECO:0000313" key="4">
    <source>
        <dbReference type="EMBL" id="MFD1147420.1"/>
    </source>
</evidence>
<dbReference type="PROSITE" id="PS50966">
    <property type="entry name" value="ZF_SWIM"/>
    <property type="match status" value="1"/>
</dbReference>
<dbReference type="Proteomes" id="UP001597168">
    <property type="component" value="Unassembled WGS sequence"/>
</dbReference>
<dbReference type="PANTHER" id="PTHR38133:SF1">
    <property type="entry name" value="SLR1429 PROTEIN"/>
    <property type="match status" value="1"/>
</dbReference>
<organism evidence="4 5">
    <name type="scientific">Saccharothrix hoggarensis</name>
    <dbReference type="NCBI Taxonomy" id="913853"/>
    <lineage>
        <taxon>Bacteria</taxon>
        <taxon>Bacillati</taxon>
        <taxon>Actinomycetota</taxon>
        <taxon>Actinomycetes</taxon>
        <taxon>Pseudonocardiales</taxon>
        <taxon>Pseudonocardiaceae</taxon>
        <taxon>Saccharothrix</taxon>
    </lineage>
</organism>
<feature type="region of interest" description="Disordered" evidence="2">
    <location>
        <begin position="249"/>
        <end position="273"/>
    </location>
</feature>
<feature type="compositionally biased region" description="Basic and acidic residues" evidence="2">
    <location>
        <begin position="1"/>
        <end position="44"/>
    </location>
</feature>
<accession>A0ABW3QS98</accession>
<name>A0ABW3QS98_9PSEU</name>
<feature type="compositionally biased region" description="Low complexity" evidence="2">
    <location>
        <begin position="48"/>
        <end position="58"/>
    </location>
</feature>
<dbReference type="RefSeq" id="WP_380722541.1">
    <property type="nucleotide sequence ID" value="NZ_JBHTLK010000035.1"/>
</dbReference>
<dbReference type="EMBL" id="JBHTLK010000035">
    <property type="protein sequence ID" value="MFD1147420.1"/>
    <property type="molecule type" value="Genomic_DNA"/>
</dbReference>
<reference evidence="5" key="1">
    <citation type="journal article" date="2019" name="Int. J. Syst. Evol. Microbiol.">
        <title>The Global Catalogue of Microorganisms (GCM) 10K type strain sequencing project: providing services to taxonomists for standard genome sequencing and annotation.</title>
        <authorList>
            <consortium name="The Broad Institute Genomics Platform"/>
            <consortium name="The Broad Institute Genome Sequencing Center for Infectious Disease"/>
            <person name="Wu L."/>
            <person name="Ma J."/>
        </authorList>
    </citation>
    <scope>NUCLEOTIDE SEQUENCE [LARGE SCALE GENOMIC DNA]</scope>
    <source>
        <strain evidence="5">CCUG 60214</strain>
    </source>
</reference>
<dbReference type="InterPro" id="IPR007527">
    <property type="entry name" value="Znf_SWIM"/>
</dbReference>
<dbReference type="PANTHER" id="PTHR38133">
    <property type="entry name" value="SLR1429 PROTEIN"/>
    <property type="match status" value="1"/>
</dbReference>
<keyword evidence="1" id="KW-0479">Metal-binding</keyword>
<keyword evidence="5" id="KW-1185">Reference proteome</keyword>